<dbReference type="Gene3D" id="3.30.1660.10">
    <property type="entry name" value="Flavin-binding protein dodecin"/>
    <property type="match status" value="1"/>
</dbReference>
<dbReference type="SUPFAM" id="SSF89807">
    <property type="entry name" value="Dodecin-like"/>
    <property type="match status" value="1"/>
</dbReference>
<dbReference type="InterPro" id="IPR009923">
    <property type="entry name" value="Dodecin"/>
</dbReference>
<evidence type="ECO:0000313" key="2">
    <source>
        <dbReference type="Proteomes" id="UP001174909"/>
    </source>
</evidence>
<dbReference type="PANTHER" id="PTHR39324">
    <property type="entry name" value="CALCIUM DODECIN"/>
    <property type="match status" value="1"/>
</dbReference>
<gene>
    <name evidence="1" type="ORF">GBAR_LOCUS2722</name>
</gene>
<dbReference type="EMBL" id="CASHTH010000378">
    <property type="protein sequence ID" value="CAI7999474.1"/>
    <property type="molecule type" value="Genomic_DNA"/>
</dbReference>
<proteinExistence type="predicted"/>
<dbReference type="AlphaFoldDB" id="A0AA35R0L0"/>
<organism evidence="1 2">
    <name type="scientific">Geodia barretti</name>
    <name type="common">Barrett's horny sponge</name>
    <dbReference type="NCBI Taxonomy" id="519541"/>
    <lineage>
        <taxon>Eukaryota</taxon>
        <taxon>Metazoa</taxon>
        <taxon>Porifera</taxon>
        <taxon>Demospongiae</taxon>
        <taxon>Heteroscleromorpha</taxon>
        <taxon>Tetractinellida</taxon>
        <taxon>Astrophorina</taxon>
        <taxon>Geodiidae</taxon>
        <taxon>Geodia</taxon>
    </lineage>
</organism>
<reference evidence="1" key="1">
    <citation type="submission" date="2023-03" db="EMBL/GenBank/DDBJ databases">
        <authorList>
            <person name="Steffen K."/>
            <person name="Cardenas P."/>
        </authorList>
    </citation>
    <scope>NUCLEOTIDE SEQUENCE</scope>
</reference>
<accession>A0AA35R0L0</accession>
<name>A0AA35R0L0_GEOBA</name>
<keyword evidence="2" id="KW-1185">Reference proteome</keyword>
<protein>
    <submittedName>
        <fullName evidence="1">Dodecin</fullName>
    </submittedName>
</protein>
<comment type="caution">
    <text evidence="1">The sequence shown here is derived from an EMBL/GenBank/DDBJ whole genome shotgun (WGS) entry which is preliminary data.</text>
</comment>
<evidence type="ECO:0000313" key="1">
    <source>
        <dbReference type="EMBL" id="CAI7999474.1"/>
    </source>
</evidence>
<dbReference type="PANTHER" id="PTHR39324:SF1">
    <property type="entry name" value="CALCIUM DODECIN"/>
    <property type="match status" value="1"/>
</dbReference>
<dbReference type="InterPro" id="IPR036694">
    <property type="entry name" value="Dodecin-like_sf"/>
</dbReference>
<dbReference type="InterPro" id="IPR050049">
    <property type="entry name" value="Dodecin_bact"/>
</dbReference>
<dbReference type="Pfam" id="PF07311">
    <property type="entry name" value="Dodecin"/>
    <property type="match status" value="1"/>
</dbReference>
<dbReference type="NCBIfam" id="NF043052">
    <property type="entry name" value="DodecBact"/>
    <property type="match status" value="1"/>
</dbReference>
<dbReference type="InterPro" id="IPR025543">
    <property type="entry name" value="Dodecin-like"/>
</dbReference>
<sequence length="77" mass="8501">MAVGSTYKVVELVGSSSESLQEAIDGAIARAAQTIRNLDWFEVREIRGTIDDGHANWYQVKMGLGFRVDGGEDIRED</sequence>
<dbReference type="Proteomes" id="UP001174909">
    <property type="component" value="Unassembled WGS sequence"/>
</dbReference>